<keyword evidence="2" id="KW-0695">RNA-directed DNA polymerase</keyword>
<dbReference type="EMBL" id="BQNB010009954">
    <property type="protein sequence ID" value="GJS70749.1"/>
    <property type="molecule type" value="Genomic_DNA"/>
</dbReference>
<feature type="domain" description="Tf2-1-like SH3-like" evidence="1">
    <location>
        <begin position="320"/>
        <end position="384"/>
    </location>
</feature>
<name>A0ABQ4XZ82_9ASTR</name>
<dbReference type="InterPro" id="IPR036397">
    <property type="entry name" value="RNaseH_sf"/>
</dbReference>
<accession>A0ABQ4XZ82</accession>
<comment type="caution">
    <text evidence="2">The sequence shown here is derived from an EMBL/GenBank/DDBJ whole genome shotgun (WGS) entry which is preliminary data.</text>
</comment>
<organism evidence="2 3">
    <name type="scientific">Tanacetum coccineum</name>
    <dbReference type="NCBI Taxonomy" id="301880"/>
    <lineage>
        <taxon>Eukaryota</taxon>
        <taxon>Viridiplantae</taxon>
        <taxon>Streptophyta</taxon>
        <taxon>Embryophyta</taxon>
        <taxon>Tracheophyta</taxon>
        <taxon>Spermatophyta</taxon>
        <taxon>Magnoliopsida</taxon>
        <taxon>eudicotyledons</taxon>
        <taxon>Gunneridae</taxon>
        <taxon>Pentapetalae</taxon>
        <taxon>asterids</taxon>
        <taxon>campanulids</taxon>
        <taxon>Asterales</taxon>
        <taxon>Asteraceae</taxon>
        <taxon>Asteroideae</taxon>
        <taxon>Anthemideae</taxon>
        <taxon>Anthemidinae</taxon>
        <taxon>Tanacetum</taxon>
    </lineage>
</organism>
<dbReference type="PANTHER" id="PTHR46148">
    <property type="entry name" value="CHROMO DOMAIN-CONTAINING PROTEIN"/>
    <property type="match status" value="1"/>
</dbReference>
<dbReference type="InterPro" id="IPR043128">
    <property type="entry name" value="Rev_trsase/Diguanyl_cyclase"/>
</dbReference>
<dbReference type="InterPro" id="IPR056924">
    <property type="entry name" value="SH3_Tf2-1"/>
</dbReference>
<keyword evidence="2" id="KW-0808">Transferase</keyword>
<reference evidence="2" key="1">
    <citation type="journal article" date="2022" name="Int. J. Mol. Sci.">
        <title>Draft Genome of Tanacetum Coccineum: Genomic Comparison of Closely Related Tanacetum-Family Plants.</title>
        <authorList>
            <person name="Yamashiro T."/>
            <person name="Shiraishi A."/>
            <person name="Nakayama K."/>
            <person name="Satake H."/>
        </authorList>
    </citation>
    <scope>NUCLEOTIDE SEQUENCE</scope>
</reference>
<reference evidence="2" key="2">
    <citation type="submission" date="2022-01" db="EMBL/GenBank/DDBJ databases">
        <authorList>
            <person name="Yamashiro T."/>
            <person name="Shiraishi A."/>
            <person name="Satake H."/>
            <person name="Nakayama K."/>
        </authorList>
    </citation>
    <scope>NUCLEOTIDE SEQUENCE</scope>
</reference>
<sequence length="453" mass="51968">MVWLSQNKAVIVSYEKVVEIPLEGIGILRVQGERTLRAAKALMNAKVDEPKLSDISVVRDFVDVFSKDLLGLPPQRQVEFCIDLVPGATPVAKSLYRLAPPEMQELFGSFKSCKTRVSYDRVILRGEHQCCLLRRRMALFCEVMVTRRAFPLVGFWGSRGLIRVVFTWNQRYYRRFIANFSKIAKPLTSLTQKNQKLADGKEKKTEMLLLYGSNLGSVSRRVCVIDFGGSWDVHLPLAEFSYNNSYHTSIRCAPFEALYGRKCRSPVLWAEIGEGSLIGPELVQETTDKVVVIKEKLKAARDRQKSYADNRRKPLEFEVGDRVMLKVSPWKGVVHFGKKGKLAPRYVGPFEILERIGPVAYRLRLSEELSGVHDTFHVSNLKKCLADASLHVPLDEIKVDKTLRFVEEPVEIINREIKSLKRSKISLVRVRWNSKRGPKFTWEREDYMKSKYP</sequence>
<keyword evidence="2" id="KW-0548">Nucleotidyltransferase</keyword>
<dbReference type="GO" id="GO:0003964">
    <property type="term" value="F:RNA-directed DNA polymerase activity"/>
    <property type="evidence" value="ECO:0007669"/>
    <property type="project" value="UniProtKB-KW"/>
</dbReference>
<keyword evidence="3" id="KW-1185">Reference proteome</keyword>
<dbReference type="Proteomes" id="UP001151760">
    <property type="component" value="Unassembled WGS sequence"/>
</dbReference>
<gene>
    <name evidence="2" type="ORF">Tco_0703590</name>
</gene>
<evidence type="ECO:0000313" key="3">
    <source>
        <dbReference type="Proteomes" id="UP001151760"/>
    </source>
</evidence>
<protein>
    <submittedName>
        <fullName evidence="2">Reverse transcriptase domain-containing protein</fullName>
    </submittedName>
</protein>
<proteinExistence type="predicted"/>
<evidence type="ECO:0000259" key="1">
    <source>
        <dbReference type="Pfam" id="PF24626"/>
    </source>
</evidence>
<dbReference type="Gene3D" id="3.30.70.270">
    <property type="match status" value="1"/>
</dbReference>
<dbReference type="PANTHER" id="PTHR46148:SF59">
    <property type="entry name" value="NUCLEOTIDYLTRANSFERASE, RIBONUCLEASE H"/>
    <property type="match status" value="1"/>
</dbReference>
<evidence type="ECO:0000313" key="2">
    <source>
        <dbReference type="EMBL" id="GJS70749.1"/>
    </source>
</evidence>
<dbReference type="Pfam" id="PF24626">
    <property type="entry name" value="SH3_Tf2-1"/>
    <property type="match status" value="1"/>
</dbReference>
<dbReference type="Gene3D" id="3.30.420.10">
    <property type="entry name" value="Ribonuclease H-like superfamily/Ribonuclease H"/>
    <property type="match status" value="1"/>
</dbReference>